<name>A0A9D1VIA7_9LACO</name>
<gene>
    <name evidence="2" type="ORF">H9856_05770</name>
</gene>
<feature type="domain" description="Serine aminopeptidase S33" evidence="1">
    <location>
        <begin position="28"/>
        <end position="141"/>
    </location>
</feature>
<dbReference type="PANTHER" id="PTHR43798:SF5">
    <property type="entry name" value="MONOACYLGLYCEROL LIPASE ABHD6"/>
    <property type="match status" value="1"/>
</dbReference>
<dbReference type="GO" id="GO:0016020">
    <property type="term" value="C:membrane"/>
    <property type="evidence" value="ECO:0007669"/>
    <property type="project" value="TreeGrafter"/>
</dbReference>
<dbReference type="Proteomes" id="UP000824231">
    <property type="component" value="Unassembled WGS sequence"/>
</dbReference>
<comment type="caution">
    <text evidence="2">The sequence shown here is derived from an EMBL/GenBank/DDBJ whole genome shotgun (WGS) entry which is preliminary data.</text>
</comment>
<dbReference type="GO" id="GO:0047372">
    <property type="term" value="F:monoacylglycerol lipase activity"/>
    <property type="evidence" value="ECO:0007669"/>
    <property type="project" value="TreeGrafter"/>
</dbReference>
<proteinExistence type="predicted"/>
<dbReference type="Gene3D" id="3.40.50.1820">
    <property type="entry name" value="alpha/beta hydrolase"/>
    <property type="match status" value="1"/>
</dbReference>
<organism evidence="2 3">
    <name type="scientific">Candidatus Limosilactobacillus merdigallinarum</name>
    <dbReference type="NCBI Taxonomy" id="2838652"/>
    <lineage>
        <taxon>Bacteria</taxon>
        <taxon>Bacillati</taxon>
        <taxon>Bacillota</taxon>
        <taxon>Bacilli</taxon>
        <taxon>Lactobacillales</taxon>
        <taxon>Lactobacillaceae</taxon>
        <taxon>Limosilactobacillus</taxon>
    </lineage>
</organism>
<evidence type="ECO:0000259" key="1">
    <source>
        <dbReference type="Pfam" id="PF12146"/>
    </source>
</evidence>
<dbReference type="InterPro" id="IPR022742">
    <property type="entry name" value="Hydrolase_4"/>
</dbReference>
<dbReference type="InterPro" id="IPR029058">
    <property type="entry name" value="AB_hydrolase_fold"/>
</dbReference>
<dbReference type="EMBL" id="DXFH01000024">
    <property type="protein sequence ID" value="HIX35880.1"/>
    <property type="molecule type" value="Genomic_DNA"/>
</dbReference>
<protein>
    <submittedName>
        <fullName evidence="2">Lysophospholipase</fullName>
    </submittedName>
</protein>
<evidence type="ECO:0000313" key="3">
    <source>
        <dbReference type="Proteomes" id="UP000824231"/>
    </source>
</evidence>
<dbReference type="SUPFAM" id="SSF53474">
    <property type="entry name" value="alpha/beta-Hydrolases"/>
    <property type="match status" value="1"/>
</dbReference>
<dbReference type="Pfam" id="PF12146">
    <property type="entry name" value="Hydrolase_4"/>
    <property type="match status" value="1"/>
</dbReference>
<reference evidence="2" key="1">
    <citation type="journal article" date="2021" name="PeerJ">
        <title>Extensive microbial diversity within the chicken gut microbiome revealed by metagenomics and culture.</title>
        <authorList>
            <person name="Gilroy R."/>
            <person name="Ravi A."/>
            <person name="Getino M."/>
            <person name="Pursley I."/>
            <person name="Horton D.L."/>
            <person name="Alikhan N.F."/>
            <person name="Baker D."/>
            <person name="Gharbi K."/>
            <person name="Hall N."/>
            <person name="Watson M."/>
            <person name="Adriaenssens E.M."/>
            <person name="Foster-Nyarko E."/>
            <person name="Jarju S."/>
            <person name="Secka A."/>
            <person name="Antonio M."/>
            <person name="Oren A."/>
            <person name="Chaudhuri R.R."/>
            <person name="La Ragione R."/>
            <person name="Hildebrand F."/>
            <person name="Pallen M.J."/>
        </authorList>
    </citation>
    <scope>NUCLEOTIDE SEQUENCE</scope>
    <source>
        <strain evidence="2">ChiSxjej3B15-572</strain>
    </source>
</reference>
<sequence length="248" mass="27374">MEVEIKRDNLTLHGLLEGTSTVQNDTVAILMHGFKGDLGYDNSKILYALSHALNDQGLATIRFDFSGSGKSEGRFEDMTVFSEIQDGIAIINYVQNVMHAKHIYLIGHSQGGVVASMLSGYYRDILDKLVLMAPAATLKDDALMGVCQGSHYDPNHIPAIVDVHGFKVGGAYFRTAQLMPIYETAQHFDHPTLLIHGLADQVVSPEATRKYNVIMPQTEMHLIEGEGHLFKGPQRPAVIQLVTNFLLK</sequence>
<dbReference type="GO" id="GO:0046464">
    <property type="term" value="P:acylglycerol catabolic process"/>
    <property type="evidence" value="ECO:0007669"/>
    <property type="project" value="TreeGrafter"/>
</dbReference>
<dbReference type="InterPro" id="IPR050266">
    <property type="entry name" value="AB_hydrolase_sf"/>
</dbReference>
<reference evidence="2" key="2">
    <citation type="submission" date="2021-04" db="EMBL/GenBank/DDBJ databases">
        <authorList>
            <person name="Gilroy R."/>
        </authorList>
    </citation>
    <scope>NUCLEOTIDE SEQUENCE</scope>
    <source>
        <strain evidence="2">ChiSxjej3B15-572</strain>
    </source>
</reference>
<evidence type="ECO:0000313" key="2">
    <source>
        <dbReference type="EMBL" id="HIX35880.1"/>
    </source>
</evidence>
<dbReference type="AlphaFoldDB" id="A0A9D1VIA7"/>
<accession>A0A9D1VIA7</accession>
<dbReference type="PANTHER" id="PTHR43798">
    <property type="entry name" value="MONOACYLGLYCEROL LIPASE"/>
    <property type="match status" value="1"/>
</dbReference>